<evidence type="ECO:0000313" key="4">
    <source>
        <dbReference type="EMBL" id="BBY28511.1"/>
    </source>
</evidence>
<dbReference type="SUPFAM" id="SSF48403">
    <property type="entry name" value="Ankyrin repeat"/>
    <property type="match status" value="1"/>
</dbReference>
<evidence type="ECO:0000313" key="5">
    <source>
        <dbReference type="Proteomes" id="UP000467193"/>
    </source>
</evidence>
<feature type="region of interest" description="Disordered" evidence="3">
    <location>
        <begin position="187"/>
        <end position="207"/>
    </location>
</feature>
<dbReference type="Proteomes" id="UP000467193">
    <property type="component" value="Chromosome"/>
</dbReference>
<dbReference type="PANTHER" id="PTHR24189:SF50">
    <property type="entry name" value="ANKYRIN REPEAT AND SOCS BOX PROTEIN 2"/>
    <property type="match status" value="1"/>
</dbReference>
<dbReference type="InterPro" id="IPR036770">
    <property type="entry name" value="Ankyrin_rpt-contain_sf"/>
</dbReference>
<organism evidence="4 5">
    <name type="scientific">Mycolicibacterium sediminis</name>
    <dbReference type="NCBI Taxonomy" id="1286180"/>
    <lineage>
        <taxon>Bacteria</taxon>
        <taxon>Bacillati</taxon>
        <taxon>Actinomycetota</taxon>
        <taxon>Actinomycetes</taxon>
        <taxon>Mycobacteriales</taxon>
        <taxon>Mycobacteriaceae</taxon>
        <taxon>Mycolicibacterium</taxon>
    </lineage>
</organism>
<accession>A0A7I7QQA3</accession>
<name>A0A7I7QQA3_9MYCO</name>
<keyword evidence="5" id="KW-1185">Reference proteome</keyword>
<gene>
    <name evidence="4" type="ORF">MSEDJ_26070</name>
</gene>
<evidence type="ECO:0000256" key="3">
    <source>
        <dbReference type="SAM" id="MobiDB-lite"/>
    </source>
</evidence>
<dbReference type="AlphaFoldDB" id="A0A7I7QQA3"/>
<reference evidence="4 5" key="1">
    <citation type="journal article" date="2019" name="Emerg. Microbes Infect.">
        <title>Comprehensive subspecies identification of 175 nontuberculous mycobacteria species based on 7547 genomic profiles.</title>
        <authorList>
            <person name="Matsumoto Y."/>
            <person name="Kinjo T."/>
            <person name="Motooka D."/>
            <person name="Nabeya D."/>
            <person name="Jung N."/>
            <person name="Uechi K."/>
            <person name="Horii T."/>
            <person name="Iida T."/>
            <person name="Fujita J."/>
            <person name="Nakamura S."/>
        </authorList>
    </citation>
    <scope>NUCLEOTIDE SEQUENCE [LARGE SCALE GENOMIC DNA]</scope>
    <source>
        <strain evidence="4 5">JCM 17899</strain>
    </source>
</reference>
<evidence type="ECO:0000256" key="1">
    <source>
        <dbReference type="ARBA" id="ARBA00022737"/>
    </source>
</evidence>
<dbReference type="InterPro" id="IPR050745">
    <property type="entry name" value="Multifunctional_regulatory"/>
</dbReference>
<dbReference type="EMBL" id="AP022588">
    <property type="protein sequence ID" value="BBY28511.1"/>
    <property type="molecule type" value="Genomic_DNA"/>
</dbReference>
<keyword evidence="1" id="KW-0677">Repeat</keyword>
<protein>
    <recommendedName>
        <fullName evidence="6">Ankyrin repeat protein</fullName>
    </recommendedName>
</protein>
<dbReference type="RefSeq" id="WP_163797413.1">
    <property type="nucleotide sequence ID" value="NZ_AP022588.1"/>
</dbReference>
<keyword evidence="2" id="KW-0040">ANK repeat</keyword>
<proteinExistence type="predicted"/>
<dbReference type="KEGG" id="msei:MSEDJ_26070"/>
<dbReference type="Gene3D" id="1.25.40.20">
    <property type="entry name" value="Ankyrin repeat-containing domain"/>
    <property type="match status" value="1"/>
</dbReference>
<sequence>MVGLVEYQEGYAAVAVFVDDADGTPATLTFRSDLDDGGRIIRAEERLPVADFLAKGLGPWPWYDLGERRLGALRVVSALGADPPPWLTPLEPDALELFRRSERGGPSVADLLDRGDDPDPLDPCGGTPLWYAVRALRPEAAVLLVDAGADAGRVVDVTARGERTTTILHEMVRLGRTVALDAALARGVDPSPRDSDGATPMHCLDDRSDHVGPQLVRALAGAGAAVDAAAADGTRPIEVAARQLLPGTVAALAELGADPQPGLDALVAWWADAQRHHAYRAKEVSATIAVLHAAGAR</sequence>
<evidence type="ECO:0008006" key="6">
    <source>
        <dbReference type="Google" id="ProtNLM"/>
    </source>
</evidence>
<dbReference type="PANTHER" id="PTHR24189">
    <property type="entry name" value="MYOTROPHIN"/>
    <property type="match status" value="1"/>
</dbReference>
<evidence type="ECO:0000256" key="2">
    <source>
        <dbReference type="ARBA" id="ARBA00023043"/>
    </source>
</evidence>